<comment type="subcellular location">
    <subcellularLocation>
        <location evidence="1">Apical cell membrane</location>
        <topology evidence="1">Single-pass type I membrane protein</topology>
    </subcellularLocation>
</comment>
<evidence type="ECO:0000256" key="38">
    <source>
        <dbReference type="ARBA" id="ARBA00048872"/>
    </source>
</evidence>
<evidence type="ECO:0000256" key="28">
    <source>
        <dbReference type="ARBA" id="ARBA00048058"/>
    </source>
</evidence>
<evidence type="ECO:0000256" key="40">
    <source>
        <dbReference type="ARBA" id="ARBA00049363"/>
    </source>
</evidence>
<dbReference type="GO" id="GO:0004806">
    <property type="term" value="F:triacylglycerol lipase activity"/>
    <property type="evidence" value="ECO:0007669"/>
    <property type="project" value="UniProtKB-EC"/>
</dbReference>
<comment type="catalytic activity">
    <reaction evidence="13">
        <text>a triacylglycerol + H2O = a diacylglycerol + a fatty acid + H(+)</text>
        <dbReference type="Rhea" id="RHEA:12044"/>
        <dbReference type="ChEBI" id="CHEBI:15377"/>
        <dbReference type="ChEBI" id="CHEBI:15378"/>
        <dbReference type="ChEBI" id="CHEBI:17855"/>
        <dbReference type="ChEBI" id="CHEBI:18035"/>
        <dbReference type="ChEBI" id="CHEBI:28868"/>
        <dbReference type="EC" id="3.1.1.3"/>
    </reaction>
    <physiologicalReaction direction="left-to-right" evidence="13">
        <dbReference type="Rhea" id="RHEA:12045"/>
    </physiologicalReaction>
</comment>
<evidence type="ECO:0000256" key="37">
    <source>
        <dbReference type="ARBA" id="ARBA00048869"/>
    </source>
</evidence>
<comment type="catalytic activity">
    <reaction evidence="37">
        <text>1,3-dihexadecanoyl-2-(9Z-octadecenoyl)glycerol + H2O = 1,3-dihexadecanoylglycerol + (9Z)-octadecenoate + H(+)</text>
        <dbReference type="Rhea" id="RHEA:40983"/>
        <dbReference type="ChEBI" id="CHEBI:15377"/>
        <dbReference type="ChEBI" id="CHEBI:15378"/>
        <dbReference type="ChEBI" id="CHEBI:30823"/>
        <dbReference type="ChEBI" id="CHEBI:75688"/>
        <dbReference type="ChEBI" id="CHEBI:77619"/>
    </reaction>
    <physiologicalReaction direction="left-to-right" evidence="37">
        <dbReference type="Rhea" id="RHEA:40984"/>
    </physiologicalReaction>
</comment>
<keyword evidence="46" id="KW-1185">Reference proteome</keyword>
<evidence type="ECO:0000256" key="19">
    <source>
        <dbReference type="ARBA" id="ARBA00033022"/>
    </source>
</evidence>
<keyword evidence="6 43" id="KW-0732">Signal</keyword>
<comment type="catalytic activity">
    <reaction evidence="29">
        <text>1,2-dihexadecanoyl-sn-glycero-3-phosphocholine + H2O = 1-hexadecanoyl-sn-glycero-3-phosphocholine + hexadecanoate + H(+)</text>
        <dbReference type="Rhea" id="RHEA:41223"/>
        <dbReference type="ChEBI" id="CHEBI:7896"/>
        <dbReference type="ChEBI" id="CHEBI:15377"/>
        <dbReference type="ChEBI" id="CHEBI:15378"/>
        <dbReference type="ChEBI" id="CHEBI:72998"/>
        <dbReference type="ChEBI" id="CHEBI:72999"/>
    </reaction>
    <physiologicalReaction direction="left-to-right" evidence="29">
        <dbReference type="Rhea" id="RHEA:41224"/>
    </physiologicalReaction>
</comment>
<comment type="catalytic activity">
    <reaction evidence="31">
        <text>1-octadecanoyl-2-(9Z,12Z)-octadecadienoyl-sn-glycerol + H2O = 1-octadecanoyl-sn-glycerol + (9Z,12Z)-octadecadienoate + H(+)</text>
        <dbReference type="Rhea" id="RHEA:40927"/>
        <dbReference type="ChEBI" id="CHEBI:15377"/>
        <dbReference type="ChEBI" id="CHEBI:15378"/>
        <dbReference type="ChEBI" id="CHEBI:30245"/>
        <dbReference type="ChEBI" id="CHEBI:75550"/>
        <dbReference type="ChEBI" id="CHEBI:77097"/>
    </reaction>
    <physiologicalReaction direction="left-to-right" evidence="31">
        <dbReference type="Rhea" id="RHEA:40928"/>
    </physiologicalReaction>
</comment>
<evidence type="ECO:0000256" key="22">
    <source>
        <dbReference type="ARBA" id="ARBA00047363"/>
    </source>
</evidence>
<evidence type="ECO:0000256" key="36">
    <source>
        <dbReference type="ARBA" id="ARBA00048699"/>
    </source>
</evidence>
<dbReference type="Gene3D" id="3.40.50.1110">
    <property type="entry name" value="SGNH hydrolase"/>
    <property type="match status" value="1"/>
</dbReference>
<comment type="catalytic activity">
    <reaction evidence="24">
        <text>1-hexadecanoyl-2-(9Z)-octadecenoyl-3-octadecanoyl-sn-glycerol + H2O = 1-hexadecanoyl-2-(9Z-octadecenoyl)-sn-glycerol + octadecanoate + H(+)</text>
        <dbReference type="Rhea" id="RHEA:41111"/>
        <dbReference type="ChEBI" id="CHEBI:15377"/>
        <dbReference type="ChEBI" id="CHEBI:15378"/>
        <dbReference type="ChEBI" id="CHEBI:25629"/>
        <dbReference type="ChEBI" id="CHEBI:75466"/>
        <dbReference type="ChEBI" id="CHEBI:77623"/>
    </reaction>
    <physiologicalReaction direction="left-to-right" evidence="24">
        <dbReference type="Rhea" id="RHEA:41112"/>
    </physiologicalReaction>
</comment>
<dbReference type="InterPro" id="IPR036514">
    <property type="entry name" value="SGNH_hydro_sf"/>
</dbReference>
<dbReference type="CDD" id="cd01824">
    <property type="entry name" value="Phospholipase_B_like"/>
    <property type="match status" value="1"/>
</dbReference>
<dbReference type="GO" id="GO:0016324">
    <property type="term" value="C:apical plasma membrane"/>
    <property type="evidence" value="ECO:0007669"/>
    <property type="project" value="UniProtKB-SubCell"/>
</dbReference>
<dbReference type="PANTHER" id="PTHR21325:SF31">
    <property type="entry name" value="GH22081P-RELATED"/>
    <property type="match status" value="1"/>
</dbReference>
<comment type="catalytic activity">
    <reaction evidence="26">
        <text>1-hexadecanoyl-2-(9Z-octadecenoyl)-sn-glycero-3-phospho-(1'-sn-glycerol) + H2O = 1-hexadecanoyl-sn-glycero-3-phospho-(1'-sn-glycerol) + (9Z)-octadecenoate + H(+)</text>
        <dbReference type="Rhea" id="RHEA:40919"/>
        <dbReference type="ChEBI" id="CHEBI:15377"/>
        <dbReference type="ChEBI" id="CHEBI:15378"/>
        <dbReference type="ChEBI" id="CHEBI:30823"/>
        <dbReference type="ChEBI" id="CHEBI:72841"/>
        <dbReference type="ChEBI" id="CHEBI:75158"/>
    </reaction>
    <physiologicalReaction direction="left-to-right" evidence="26">
        <dbReference type="Rhea" id="RHEA:40920"/>
    </physiologicalReaction>
</comment>
<evidence type="ECO:0000256" key="26">
    <source>
        <dbReference type="ARBA" id="ARBA00048015"/>
    </source>
</evidence>
<evidence type="ECO:0000256" key="11">
    <source>
        <dbReference type="ARBA" id="ARBA00023136"/>
    </source>
</evidence>
<comment type="catalytic activity">
    <reaction evidence="27">
        <text>a 1-O-alkyl-2-acyl-sn-glycero-3-phosphocholine + H2O = a 1-O-alkyl-sn-glycero-3-phosphocholine + a fatty acid + H(+)</text>
        <dbReference type="Rhea" id="RHEA:36231"/>
        <dbReference type="ChEBI" id="CHEBI:15377"/>
        <dbReference type="ChEBI" id="CHEBI:15378"/>
        <dbReference type="ChEBI" id="CHEBI:28868"/>
        <dbReference type="ChEBI" id="CHEBI:30909"/>
        <dbReference type="ChEBI" id="CHEBI:36702"/>
        <dbReference type="EC" id="3.1.1.4"/>
    </reaction>
    <physiologicalReaction direction="left-to-right" evidence="27">
        <dbReference type="Rhea" id="RHEA:36232"/>
    </physiologicalReaction>
</comment>
<evidence type="ECO:0000256" key="9">
    <source>
        <dbReference type="ARBA" id="ARBA00022989"/>
    </source>
</evidence>
<evidence type="ECO:0000313" key="46">
    <source>
        <dbReference type="Proteomes" id="UP000663832"/>
    </source>
</evidence>
<evidence type="ECO:0000256" key="25">
    <source>
        <dbReference type="ARBA" id="ARBA00048011"/>
    </source>
</evidence>
<evidence type="ECO:0000256" key="6">
    <source>
        <dbReference type="ARBA" id="ARBA00022729"/>
    </source>
</evidence>
<comment type="catalytic activity">
    <reaction evidence="41">
        <text>1,3-di-(9Z-octadecenoyl)-glycerol + H2O = 1-(9Z-octadecenoyl)-glycerol + (9Z)-octadecenoate + H(+)</text>
        <dbReference type="Rhea" id="RHEA:39939"/>
        <dbReference type="ChEBI" id="CHEBI:15377"/>
        <dbReference type="ChEBI" id="CHEBI:15378"/>
        <dbReference type="ChEBI" id="CHEBI:30823"/>
        <dbReference type="ChEBI" id="CHEBI:75342"/>
        <dbReference type="ChEBI" id="CHEBI:75735"/>
    </reaction>
    <physiologicalReaction direction="left-to-right" evidence="41">
        <dbReference type="Rhea" id="RHEA:39940"/>
    </physiologicalReaction>
</comment>
<dbReference type="GO" id="GO:0004622">
    <property type="term" value="F:phosphatidylcholine lysophospholipase activity"/>
    <property type="evidence" value="ECO:0007669"/>
    <property type="project" value="UniProtKB-EC"/>
</dbReference>
<evidence type="ECO:0000256" key="8">
    <source>
        <dbReference type="ARBA" id="ARBA00022801"/>
    </source>
</evidence>
<dbReference type="GO" id="GO:0004623">
    <property type="term" value="F:phospholipase A2 activity"/>
    <property type="evidence" value="ECO:0007669"/>
    <property type="project" value="UniProtKB-EC"/>
</dbReference>
<evidence type="ECO:0000256" key="12">
    <source>
        <dbReference type="ARBA" id="ARBA00023180"/>
    </source>
</evidence>
<keyword evidence="8" id="KW-0378">Hydrolase</keyword>
<comment type="catalytic activity">
    <reaction evidence="34">
        <text>1-hexadecanoyl-2-(9Z-octadecenoyl)-sn-glycero-3-phosphoethanolamine + H2O = 1-hexadecanoyl-sn-glycero-3-phosphoethanolamine + (9Z)-octadecenoate + H(+)</text>
        <dbReference type="Rhea" id="RHEA:40911"/>
        <dbReference type="ChEBI" id="CHEBI:15377"/>
        <dbReference type="ChEBI" id="CHEBI:15378"/>
        <dbReference type="ChEBI" id="CHEBI:30823"/>
        <dbReference type="ChEBI" id="CHEBI:73004"/>
        <dbReference type="ChEBI" id="CHEBI:73007"/>
    </reaction>
    <physiologicalReaction direction="left-to-right" evidence="34">
        <dbReference type="Rhea" id="RHEA:40912"/>
    </physiologicalReaction>
</comment>
<evidence type="ECO:0000313" key="45">
    <source>
        <dbReference type="EMBL" id="CAF0960674.1"/>
    </source>
</evidence>
<evidence type="ECO:0000256" key="21">
    <source>
        <dbReference type="ARBA" id="ARBA00047324"/>
    </source>
</evidence>
<dbReference type="FunFam" id="3.40.50.1110:FF:000005">
    <property type="entry name" value="Phospholipase B1"/>
    <property type="match status" value="1"/>
</dbReference>
<dbReference type="OrthoDB" id="10265800at2759"/>
<name>A0A814E0B1_9BILA</name>
<comment type="catalytic activity">
    <reaction evidence="40">
        <text>1,2-dihexadecanoyl-sn-glycero-3-phosphocholine + 2 H2O = sn-glycerol 3-phosphocholine + 2 hexadecanoate + 2 H(+)</text>
        <dbReference type="Rhea" id="RHEA:40975"/>
        <dbReference type="ChEBI" id="CHEBI:7896"/>
        <dbReference type="ChEBI" id="CHEBI:15377"/>
        <dbReference type="ChEBI" id="CHEBI:15378"/>
        <dbReference type="ChEBI" id="CHEBI:16870"/>
        <dbReference type="ChEBI" id="CHEBI:72999"/>
    </reaction>
    <physiologicalReaction direction="left-to-right" evidence="40">
        <dbReference type="Rhea" id="RHEA:40976"/>
    </physiologicalReaction>
</comment>
<comment type="catalytic activity">
    <reaction evidence="35">
        <text>1-hexadecanoyl-sn-glycero-3-phosphocholine + H2O = sn-glycerol 3-phosphocholine + hexadecanoate + H(+)</text>
        <dbReference type="Rhea" id="RHEA:40435"/>
        <dbReference type="ChEBI" id="CHEBI:7896"/>
        <dbReference type="ChEBI" id="CHEBI:15377"/>
        <dbReference type="ChEBI" id="CHEBI:15378"/>
        <dbReference type="ChEBI" id="CHEBI:16870"/>
        <dbReference type="ChEBI" id="CHEBI:72998"/>
    </reaction>
    <physiologicalReaction direction="left-to-right" evidence="35">
        <dbReference type="Rhea" id="RHEA:40436"/>
    </physiologicalReaction>
</comment>
<evidence type="ECO:0000256" key="27">
    <source>
        <dbReference type="ARBA" id="ARBA00048049"/>
    </source>
</evidence>
<organism evidence="45 47">
    <name type="scientific">Adineta steineri</name>
    <dbReference type="NCBI Taxonomy" id="433720"/>
    <lineage>
        <taxon>Eukaryota</taxon>
        <taxon>Metazoa</taxon>
        <taxon>Spiralia</taxon>
        <taxon>Gnathifera</taxon>
        <taxon>Rotifera</taxon>
        <taxon>Eurotatoria</taxon>
        <taxon>Bdelloidea</taxon>
        <taxon>Adinetida</taxon>
        <taxon>Adinetidae</taxon>
        <taxon>Adineta</taxon>
    </lineage>
</organism>
<dbReference type="PANTHER" id="PTHR21325">
    <property type="entry name" value="PHOSPHOLIPASE B, PLB1"/>
    <property type="match status" value="1"/>
</dbReference>
<evidence type="ECO:0000256" key="18">
    <source>
        <dbReference type="ARBA" id="ARBA00031485"/>
    </source>
</evidence>
<evidence type="ECO:0000256" key="35">
    <source>
        <dbReference type="ARBA" id="ARBA00048656"/>
    </source>
</evidence>
<evidence type="ECO:0000256" key="7">
    <source>
        <dbReference type="ARBA" id="ARBA00022737"/>
    </source>
</evidence>
<comment type="catalytic activity">
    <reaction evidence="36">
        <text>1-hexadecanoyl-2-(9Z-octadecenoyl)-sn-glycero-3-phosphocholine + H2O = 1-hexadecanoyl-sn-glycero-3-phosphocholine + (9Z)-octadecenoate + H(+)</text>
        <dbReference type="Rhea" id="RHEA:38779"/>
        <dbReference type="ChEBI" id="CHEBI:15377"/>
        <dbReference type="ChEBI" id="CHEBI:15378"/>
        <dbReference type="ChEBI" id="CHEBI:30823"/>
        <dbReference type="ChEBI" id="CHEBI:72998"/>
        <dbReference type="ChEBI" id="CHEBI:73001"/>
    </reaction>
    <physiologicalReaction direction="left-to-right" evidence="36">
        <dbReference type="Rhea" id="RHEA:38780"/>
    </physiologicalReaction>
</comment>
<evidence type="ECO:0000256" key="14">
    <source>
        <dbReference type="ARBA" id="ARBA00023408"/>
    </source>
</evidence>
<comment type="catalytic activity">
    <reaction evidence="30">
        <text>1-hexadecanoyl-2-(9Z,12Z-octadecadienoyl)-sn-glycero-3-phosphocholine + H2O = 2-(9Z,12Z-octadecadienoyl)-sn-glycero-3-phosphocholine + hexadecanoate + H(+)</text>
        <dbReference type="Rhea" id="RHEA:40971"/>
        <dbReference type="ChEBI" id="CHEBI:7896"/>
        <dbReference type="ChEBI" id="CHEBI:15377"/>
        <dbReference type="ChEBI" id="CHEBI:15378"/>
        <dbReference type="ChEBI" id="CHEBI:73002"/>
        <dbReference type="ChEBI" id="CHEBI:76084"/>
    </reaction>
    <physiologicalReaction direction="left-to-right" evidence="30">
        <dbReference type="Rhea" id="RHEA:40972"/>
    </physiologicalReaction>
</comment>
<comment type="catalytic activity">
    <reaction evidence="38">
        <text>1-O-hexadecyl-2-(9Z)-octadecenoyl-sn-glycero-3-phosphocholine + H2O = 1-O-hexadecyl-sn-glycero-3-phosphocholine + (9Z)-octadecenoate + H(+)</text>
        <dbReference type="Rhea" id="RHEA:40915"/>
        <dbReference type="ChEBI" id="CHEBI:15377"/>
        <dbReference type="ChEBI" id="CHEBI:15378"/>
        <dbReference type="ChEBI" id="CHEBI:30823"/>
        <dbReference type="ChEBI" id="CHEBI:34112"/>
        <dbReference type="ChEBI" id="CHEBI:64496"/>
    </reaction>
    <physiologicalReaction direction="left-to-right" evidence="38">
        <dbReference type="Rhea" id="RHEA:40916"/>
    </physiologicalReaction>
</comment>
<comment type="function">
    <text evidence="20">Calcium-independent membrane-associated phospholipase that catalyzes complete diacylation of phospholipids by hydrolyzing both sn-1 and sn-2 fatty acyl chains attached to the glycerol backbone (phospholipase B activity). Has dual phospholipase and lysophospholipase activities toward diacylphospholipids. Preferentially cleaves sn-2 ester bonds over sn-1 bonds. Acts as a lipase toward glycerolipid substrates. Hydrolyzes fatty acyl chains of diacylglycerols with preference for the sn-2 position and of triacylglycerols with not positional selectivity. May also hydrolyze long chain retinyl esters such as retinyl palmitate. May contribute to digestion of dietary phospholipids, glycerolipids and retinoids, facilitating lipid absorption at the brush border.</text>
</comment>
<evidence type="ECO:0000256" key="30">
    <source>
        <dbReference type="ARBA" id="ARBA00048362"/>
    </source>
</evidence>
<evidence type="ECO:0000313" key="47">
    <source>
        <dbReference type="Proteomes" id="UP000663877"/>
    </source>
</evidence>
<evidence type="ECO:0000256" key="41">
    <source>
        <dbReference type="ARBA" id="ARBA00049372"/>
    </source>
</evidence>
<evidence type="ECO:0000256" key="23">
    <source>
        <dbReference type="ARBA" id="ARBA00047438"/>
    </source>
</evidence>
<dbReference type="GO" id="GO:0006644">
    <property type="term" value="P:phospholipid metabolic process"/>
    <property type="evidence" value="ECO:0007669"/>
    <property type="project" value="TreeGrafter"/>
</dbReference>
<comment type="catalytic activity">
    <reaction evidence="23">
        <text>1-(9Z-octadecenoyl)-glycerol + H2O = glycerol + (9Z)-octadecenoate + H(+)</text>
        <dbReference type="Rhea" id="RHEA:38487"/>
        <dbReference type="ChEBI" id="CHEBI:15377"/>
        <dbReference type="ChEBI" id="CHEBI:15378"/>
        <dbReference type="ChEBI" id="CHEBI:17754"/>
        <dbReference type="ChEBI" id="CHEBI:30823"/>
        <dbReference type="ChEBI" id="CHEBI:75342"/>
    </reaction>
    <physiologicalReaction direction="left-to-right" evidence="23">
        <dbReference type="Rhea" id="RHEA:38488"/>
    </physiologicalReaction>
</comment>
<evidence type="ECO:0000256" key="1">
    <source>
        <dbReference type="ARBA" id="ARBA00004247"/>
    </source>
</evidence>
<dbReference type="AlphaFoldDB" id="A0A814E0B1"/>
<evidence type="ECO:0000256" key="39">
    <source>
        <dbReference type="ARBA" id="ARBA00048939"/>
    </source>
</evidence>
<evidence type="ECO:0000256" key="42">
    <source>
        <dbReference type="ARBA" id="ARBA00049461"/>
    </source>
</evidence>
<evidence type="ECO:0000256" key="33">
    <source>
        <dbReference type="ARBA" id="ARBA00048454"/>
    </source>
</evidence>
<evidence type="ECO:0000256" key="24">
    <source>
        <dbReference type="ARBA" id="ARBA00047459"/>
    </source>
</evidence>
<dbReference type="InterPro" id="IPR001087">
    <property type="entry name" value="GDSL"/>
</dbReference>
<evidence type="ECO:0000256" key="17">
    <source>
        <dbReference type="ARBA" id="ARBA00031182"/>
    </source>
</evidence>
<dbReference type="Pfam" id="PF00657">
    <property type="entry name" value="Lipase_GDSL"/>
    <property type="match status" value="1"/>
</dbReference>
<evidence type="ECO:0000256" key="34">
    <source>
        <dbReference type="ARBA" id="ARBA00048613"/>
    </source>
</evidence>
<evidence type="ECO:0000256" key="43">
    <source>
        <dbReference type="SAM" id="SignalP"/>
    </source>
</evidence>
<keyword evidence="4" id="KW-1003">Cell membrane</keyword>
<comment type="catalytic activity">
    <reaction evidence="32">
        <text>1,2,3-tri-(9Z-octadecenoyl)-glycerol + H2O = di-(9Z)-octadecenoylglycerol + (9Z)-octadecenoate + H(+)</text>
        <dbReference type="Rhea" id="RHEA:38575"/>
        <dbReference type="ChEBI" id="CHEBI:15377"/>
        <dbReference type="ChEBI" id="CHEBI:15378"/>
        <dbReference type="ChEBI" id="CHEBI:30823"/>
        <dbReference type="ChEBI" id="CHEBI:53753"/>
        <dbReference type="ChEBI" id="CHEBI:75945"/>
    </reaction>
    <physiologicalReaction direction="left-to-right" evidence="32">
        <dbReference type="Rhea" id="RHEA:38576"/>
    </physiologicalReaction>
</comment>
<comment type="catalytic activity">
    <reaction evidence="42">
        <text>2-(9Z-octadecenoyl)-glycerol + H2O = glycerol + (9Z)-octadecenoate + H(+)</text>
        <dbReference type="Rhea" id="RHEA:38491"/>
        <dbReference type="ChEBI" id="CHEBI:15377"/>
        <dbReference type="ChEBI" id="CHEBI:15378"/>
        <dbReference type="ChEBI" id="CHEBI:17754"/>
        <dbReference type="ChEBI" id="CHEBI:30823"/>
        <dbReference type="ChEBI" id="CHEBI:73990"/>
    </reaction>
    <physiologicalReaction direction="left-to-right" evidence="42">
        <dbReference type="Rhea" id="RHEA:38492"/>
    </physiologicalReaction>
</comment>
<reference evidence="45" key="1">
    <citation type="submission" date="2021-02" db="EMBL/GenBank/DDBJ databases">
        <authorList>
            <person name="Nowell W R."/>
        </authorList>
    </citation>
    <scope>NUCLEOTIDE SEQUENCE</scope>
</reference>
<keyword evidence="12" id="KW-0325">Glycoprotein</keyword>
<evidence type="ECO:0000256" key="15">
    <source>
        <dbReference type="ARBA" id="ARBA00023422"/>
    </source>
</evidence>
<comment type="caution">
    <text evidence="45">The sequence shown here is derived from an EMBL/GenBank/DDBJ whole genome shotgun (WGS) entry which is preliminary data.</text>
</comment>
<comment type="catalytic activity">
    <reaction evidence="28">
        <text>1,2-di-(9Z-octadecenoyl)-sn-glycero-3-phosphocholine + H2O = 1-(9Z-octadecenoyl)-sn-glycero-3-phosphocholine + (9Z)-octadecenoate + H(+)</text>
        <dbReference type="Rhea" id="RHEA:40923"/>
        <dbReference type="ChEBI" id="CHEBI:15377"/>
        <dbReference type="ChEBI" id="CHEBI:15378"/>
        <dbReference type="ChEBI" id="CHEBI:28610"/>
        <dbReference type="ChEBI" id="CHEBI:30823"/>
        <dbReference type="ChEBI" id="CHEBI:74669"/>
    </reaction>
    <physiologicalReaction direction="left-to-right" evidence="28">
        <dbReference type="Rhea" id="RHEA:40924"/>
    </physiologicalReaction>
</comment>
<evidence type="ECO:0000256" key="13">
    <source>
        <dbReference type="ARBA" id="ARBA00023369"/>
    </source>
</evidence>
<comment type="catalytic activity">
    <reaction evidence="39">
        <text>1-hexadecanoyl-2-(9Z)-octadecenoyl-3-octadecanoyl-sn-glycerol + H2O = 1-hexadecanoyl-3-octadecanoyl-sn-glycerol + (9Z)-octadecenoate + H(+)</text>
        <dbReference type="Rhea" id="RHEA:41103"/>
        <dbReference type="ChEBI" id="CHEBI:15377"/>
        <dbReference type="ChEBI" id="CHEBI:15378"/>
        <dbReference type="ChEBI" id="CHEBI:30823"/>
        <dbReference type="ChEBI" id="CHEBI:77623"/>
        <dbReference type="ChEBI" id="CHEBI:77624"/>
    </reaction>
    <physiologicalReaction direction="left-to-right" evidence="39">
        <dbReference type="Rhea" id="RHEA:41104"/>
    </physiologicalReaction>
</comment>
<dbReference type="InterPro" id="IPR038885">
    <property type="entry name" value="PLB1"/>
</dbReference>
<dbReference type="InterPro" id="IPR035547">
    <property type="entry name" value="Phospholipase_B"/>
</dbReference>
<accession>A0A814E0B1</accession>
<evidence type="ECO:0000256" key="29">
    <source>
        <dbReference type="ARBA" id="ARBA00048227"/>
    </source>
</evidence>
<comment type="catalytic activity">
    <reaction evidence="21">
        <text>1-hexadecanoyl-2-(9Z)-octadecenoyl-3-octadecanoyl-sn-glycerol + H2O = 2-(9Z-octadecenoyl)-3-octadecanoyl-sn-glycerol + hexadecanoate + H(+)</text>
        <dbReference type="Rhea" id="RHEA:41107"/>
        <dbReference type="ChEBI" id="CHEBI:7896"/>
        <dbReference type="ChEBI" id="CHEBI:15377"/>
        <dbReference type="ChEBI" id="CHEBI:15378"/>
        <dbReference type="ChEBI" id="CHEBI:75558"/>
        <dbReference type="ChEBI" id="CHEBI:77623"/>
    </reaction>
    <physiologicalReaction direction="left-to-right" evidence="21">
        <dbReference type="Rhea" id="RHEA:41108"/>
    </physiologicalReaction>
</comment>
<evidence type="ECO:0000256" key="32">
    <source>
        <dbReference type="ARBA" id="ARBA00048386"/>
    </source>
</evidence>
<keyword evidence="9" id="KW-1133">Transmembrane helix</keyword>
<feature type="signal peptide" evidence="43">
    <location>
        <begin position="1"/>
        <end position="20"/>
    </location>
</feature>
<gene>
    <name evidence="45" type="ORF">BJG266_LOCUS13730</name>
    <name evidence="44" type="ORF">QVE165_LOCUS12467</name>
</gene>
<dbReference type="SUPFAM" id="SSF52266">
    <property type="entry name" value="SGNH hydrolase"/>
    <property type="match status" value="1"/>
</dbReference>
<feature type="chain" id="PRO_5036409998" description="Phospholipase B1, membrane-associated" evidence="43">
    <location>
        <begin position="21"/>
        <end position="419"/>
    </location>
</feature>
<evidence type="ECO:0000313" key="44">
    <source>
        <dbReference type="EMBL" id="CAF0955664.1"/>
    </source>
</evidence>
<evidence type="ECO:0000256" key="3">
    <source>
        <dbReference type="ARBA" id="ARBA00015133"/>
    </source>
</evidence>
<comment type="catalytic activity">
    <reaction evidence="22">
        <text>1,3-dihexadecanoyl-2-(9Z-octadecenoyl)glycerol + H2O = 1-hexadecanoyl-2-(9Z-octadecenoyl)-glycerol + hexadecanoate + H(+)</text>
        <dbReference type="Rhea" id="RHEA:40979"/>
        <dbReference type="ChEBI" id="CHEBI:7896"/>
        <dbReference type="ChEBI" id="CHEBI:15377"/>
        <dbReference type="ChEBI" id="CHEBI:15378"/>
        <dbReference type="ChEBI" id="CHEBI:75585"/>
        <dbReference type="ChEBI" id="CHEBI:75688"/>
    </reaction>
    <physiologicalReaction direction="left-to-right" evidence="22">
        <dbReference type="Rhea" id="RHEA:40980"/>
    </physiologicalReaction>
</comment>
<protein>
    <recommendedName>
        <fullName evidence="3">Phospholipase B1, membrane-associated</fullName>
    </recommendedName>
    <alternativeName>
        <fullName evidence="16">Lysophospholipase</fullName>
    </alternativeName>
    <alternativeName>
        <fullName evidence="17">Phospholipase A2</fullName>
    </alternativeName>
    <alternativeName>
        <fullName evidence="19">Phospholipase B/lipase</fullName>
    </alternativeName>
    <alternativeName>
        <fullName evidence="18">Triacylglycerol lipase</fullName>
    </alternativeName>
</protein>
<keyword evidence="11" id="KW-0472">Membrane</keyword>
<keyword evidence="7" id="KW-0677">Repeat</keyword>
<dbReference type="Proteomes" id="UP000663832">
    <property type="component" value="Unassembled WGS sequence"/>
</dbReference>
<dbReference type="Proteomes" id="UP000663877">
    <property type="component" value="Unassembled WGS sequence"/>
</dbReference>
<comment type="catalytic activity">
    <reaction evidence="15">
        <text>a 1,2-diacyl-sn-glycero-3-phosphocholine + H2O = a 1-acyl-sn-glycero-3-phosphocholine + a fatty acid + H(+)</text>
        <dbReference type="Rhea" id="RHEA:15801"/>
        <dbReference type="ChEBI" id="CHEBI:15377"/>
        <dbReference type="ChEBI" id="CHEBI:15378"/>
        <dbReference type="ChEBI" id="CHEBI:28868"/>
        <dbReference type="ChEBI" id="CHEBI:57643"/>
        <dbReference type="ChEBI" id="CHEBI:58168"/>
        <dbReference type="EC" id="3.1.1.4"/>
    </reaction>
    <physiologicalReaction direction="left-to-right" evidence="15">
        <dbReference type="Rhea" id="RHEA:15802"/>
    </physiologicalReaction>
</comment>
<evidence type="ECO:0000256" key="16">
    <source>
        <dbReference type="ARBA" id="ARBA00029723"/>
    </source>
</evidence>
<evidence type="ECO:0000256" key="20">
    <source>
        <dbReference type="ARBA" id="ARBA00045916"/>
    </source>
</evidence>
<keyword evidence="5" id="KW-0812">Transmembrane</keyword>
<evidence type="ECO:0000256" key="31">
    <source>
        <dbReference type="ARBA" id="ARBA00048374"/>
    </source>
</evidence>
<evidence type="ECO:0000256" key="10">
    <source>
        <dbReference type="ARBA" id="ARBA00023098"/>
    </source>
</evidence>
<comment type="catalytic activity">
    <reaction evidence="14">
        <text>1-hexadecanoyl-2-(9Z,12Z-octadecadienoyl)-sn-glycero-3-phosphocholine + H2O = (9Z,12Z)-octadecadienoate + 1-hexadecanoyl-sn-glycero-3-phosphocholine + H(+)</text>
        <dbReference type="Rhea" id="RHEA:40811"/>
        <dbReference type="ChEBI" id="CHEBI:15377"/>
        <dbReference type="ChEBI" id="CHEBI:15378"/>
        <dbReference type="ChEBI" id="CHEBI:30245"/>
        <dbReference type="ChEBI" id="CHEBI:72998"/>
        <dbReference type="ChEBI" id="CHEBI:73002"/>
    </reaction>
    <physiologicalReaction direction="left-to-right" evidence="14">
        <dbReference type="Rhea" id="RHEA:40812"/>
    </physiologicalReaction>
</comment>
<comment type="similarity">
    <text evidence="2">Belongs to the 'GDSL' lipolytic enzyme family. Phospholipase B1 subfamily.</text>
</comment>
<evidence type="ECO:0000256" key="5">
    <source>
        <dbReference type="ARBA" id="ARBA00022692"/>
    </source>
</evidence>
<evidence type="ECO:0000256" key="4">
    <source>
        <dbReference type="ARBA" id="ARBA00022475"/>
    </source>
</evidence>
<comment type="catalytic activity">
    <reaction evidence="25">
        <text>2,3-di-(9Z)-octadecenoyl-sn-glycerol + H2O = 3-(9Z-octadecenoyl)-sn-glycerol + (9Z)-octadecenoate + H(+)</text>
        <dbReference type="Rhea" id="RHEA:42604"/>
        <dbReference type="ChEBI" id="CHEBI:15377"/>
        <dbReference type="ChEBI" id="CHEBI:15378"/>
        <dbReference type="ChEBI" id="CHEBI:30823"/>
        <dbReference type="ChEBI" id="CHEBI:75824"/>
        <dbReference type="ChEBI" id="CHEBI:75938"/>
    </reaction>
    <physiologicalReaction direction="left-to-right" evidence="25">
        <dbReference type="Rhea" id="RHEA:42605"/>
    </physiologicalReaction>
</comment>
<evidence type="ECO:0000256" key="2">
    <source>
        <dbReference type="ARBA" id="ARBA00009979"/>
    </source>
</evidence>
<proteinExistence type="inferred from homology"/>
<dbReference type="EMBL" id="CAJNOI010000056">
    <property type="protein sequence ID" value="CAF0960674.1"/>
    <property type="molecule type" value="Genomic_DNA"/>
</dbReference>
<dbReference type="EMBL" id="CAJNOM010000062">
    <property type="protein sequence ID" value="CAF0955664.1"/>
    <property type="molecule type" value="Genomic_DNA"/>
</dbReference>
<sequence length="419" mass="47630">MKYSLVSLLFVSLIVLKTSSLKSDEYIDALEDLIKNEEFVEEYSLWSLKLFTTKDYIYGPKPKNFPCNKNLQRKVNDSITVHSLLPNDIQCVGAIGDSLTAALGAHALTPIGLFTENRGVSWSAGGDYSYNKLMTLPNILREYNSQLKGYSTKSSLIFGKGQNSSHNGLNCAKSGDRSYHMIDQAHILYERLNSNDICNMKDDWKMITFFVGGNDLCIFCEDLNKHNPVNFTKYIEETLDFLHANFPRTFVNLVLVLDVRSVEKLNAGGTVCRLMHNKTCPCAAYPSPDDRRTLQEWIPLYHKNLVDLINTGKYDTGDDFTVVIQPFMAHTQVPVVDGEIDYSFFAPDCFHFSGKGHSRASLSLWNNMIEQVGRKRWEWHTGEELECPTEERPYFSTRLNSAQSSEVIPQIKKKKPTLI</sequence>
<comment type="catalytic activity">
    <reaction evidence="33">
        <text>a 1-acyl-sn-glycero-3-phosphocholine + H2O = sn-glycerol 3-phosphocholine + a fatty acid + H(+)</text>
        <dbReference type="Rhea" id="RHEA:15177"/>
        <dbReference type="ChEBI" id="CHEBI:15377"/>
        <dbReference type="ChEBI" id="CHEBI:15378"/>
        <dbReference type="ChEBI" id="CHEBI:16870"/>
        <dbReference type="ChEBI" id="CHEBI:28868"/>
        <dbReference type="ChEBI" id="CHEBI:58168"/>
        <dbReference type="EC" id="3.1.1.5"/>
    </reaction>
    <physiologicalReaction direction="left-to-right" evidence="33">
        <dbReference type="Rhea" id="RHEA:15178"/>
    </physiologicalReaction>
</comment>
<keyword evidence="10" id="KW-0443">Lipid metabolism</keyword>